<accession>A0A9N9FLA0</accession>
<dbReference type="EMBL" id="CAJVPY010001895">
    <property type="protein sequence ID" value="CAG8540953.1"/>
    <property type="molecule type" value="Genomic_DNA"/>
</dbReference>
<dbReference type="AlphaFoldDB" id="A0A9N9FLA0"/>
<proteinExistence type="predicted"/>
<organism evidence="1 2">
    <name type="scientific">Dentiscutata erythropus</name>
    <dbReference type="NCBI Taxonomy" id="1348616"/>
    <lineage>
        <taxon>Eukaryota</taxon>
        <taxon>Fungi</taxon>
        <taxon>Fungi incertae sedis</taxon>
        <taxon>Mucoromycota</taxon>
        <taxon>Glomeromycotina</taxon>
        <taxon>Glomeromycetes</taxon>
        <taxon>Diversisporales</taxon>
        <taxon>Gigasporaceae</taxon>
        <taxon>Dentiscutata</taxon>
    </lineage>
</organism>
<sequence>MSSLDEPTENYWHGDCIFYDNGDLVVEAFTPRNNDLNILKFSVKNLSNDNDSWKVNHSIFIEPTNFVWNHFTNENDKIDSNIDEKGQTYESKNLLVKWIVTQIIDTQDIDAQGKVSKLTVVIEAKKATKFDPSEEDWESVDKCEINADLLSDQNQNYVYKCELLDNGDLAMITSIGLIILTILKIKPKDKIKLRYYRGSGFPFNQKYIDYIKKKQRDILDKEDKNHYKLFIANKKYISRLLDNIKERPLLWPDFKTITRYRENKDLNKLAKVKSENEDNMSEENTIEELKKYFSNEIEKLKTELKGVDV</sequence>
<name>A0A9N9FLA0_9GLOM</name>
<comment type="caution">
    <text evidence="1">The sequence shown here is derived from an EMBL/GenBank/DDBJ whole genome shotgun (WGS) entry which is preliminary data.</text>
</comment>
<gene>
    <name evidence="1" type="ORF">DERYTH_LOCUS4799</name>
</gene>
<dbReference type="Proteomes" id="UP000789405">
    <property type="component" value="Unassembled WGS sequence"/>
</dbReference>
<evidence type="ECO:0000313" key="1">
    <source>
        <dbReference type="EMBL" id="CAG8540953.1"/>
    </source>
</evidence>
<reference evidence="1" key="1">
    <citation type="submission" date="2021-06" db="EMBL/GenBank/DDBJ databases">
        <authorList>
            <person name="Kallberg Y."/>
            <person name="Tangrot J."/>
            <person name="Rosling A."/>
        </authorList>
    </citation>
    <scope>NUCLEOTIDE SEQUENCE</scope>
    <source>
        <strain evidence="1">MA453B</strain>
    </source>
</reference>
<evidence type="ECO:0000313" key="2">
    <source>
        <dbReference type="Proteomes" id="UP000789405"/>
    </source>
</evidence>
<protein>
    <submittedName>
        <fullName evidence="1">25612_t:CDS:1</fullName>
    </submittedName>
</protein>
<keyword evidence="2" id="KW-1185">Reference proteome</keyword>
<dbReference type="OrthoDB" id="2432879at2759"/>